<feature type="region of interest" description="Disordered" evidence="6">
    <location>
        <begin position="66"/>
        <end position="92"/>
    </location>
</feature>
<reference evidence="8 9" key="1">
    <citation type="journal article" date="2019" name="Int. J. Syst. Evol. Microbiol.">
        <title>The Global Catalogue of Microorganisms (GCM) 10K type strain sequencing project: providing services to taxonomists for standard genome sequencing and annotation.</title>
        <authorList>
            <consortium name="The Broad Institute Genomics Platform"/>
            <consortium name="The Broad Institute Genome Sequencing Center for Infectious Disease"/>
            <person name="Wu L."/>
            <person name="Ma J."/>
        </authorList>
    </citation>
    <scope>NUCLEOTIDE SEQUENCE [LARGE SCALE GENOMIC DNA]</scope>
    <source>
        <strain evidence="8 9">CGMCC 1.12562</strain>
    </source>
</reference>
<evidence type="ECO:0000313" key="9">
    <source>
        <dbReference type="Proteomes" id="UP001595660"/>
    </source>
</evidence>
<keyword evidence="3 7" id="KW-1133">Transmembrane helix</keyword>
<evidence type="ECO:0000256" key="5">
    <source>
        <dbReference type="SAM" id="Coils"/>
    </source>
</evidence>
<dbReference type="InterPro" id="IPR038978">
    <property type="entry name" value="MJ0935"/>
</dbReference>
<keyword evidence="9" id="KW-1185">Reference proteome</keyword>
<name>A0ABD5NDL6_9EURY</name>
<feature type="transmembrane region" description="Helical" evidence="7">
    <location>
        <begin position="134"/>
        <end position="154"/>
    </location>
</feature>
<feature type="coiled-coil region" evidence="5">
    <location>
        <begin position="164"/>
        <end position="191"/>
    </location>
</feature>
<dbReference type="RefSeq" id="WP_232571701.1">
    <property type="nucleotide sequence ID" value="NZ_CP089466.1"/>
</dbReference>
<comment type="caution">
    <text evidence="8">The sequence shown here is derived from an EMBL/GenBank/DDBJ whole genome shotgun (WGS) entry which is preliminary data.</text>
</comment>
<accession>A0ABD5NDL6</accession>
<keyword evidence="4 7" id="KW-0472">Membrane</keyword>
<evidence type="ECO:0000256" key="6">
    <source>
        <dbReference type="SAM" id="MobiDB-lite"/>
    </source>
</evidence>
<dbReference type="PANTHER" id="PTHR42198:SF1">
    <property type="entry name" value="INTEGRAL MEMBRANE PROTEIN"/>
    <property type="match status" value="1"/>
</dbReference>
<dbReference type="GeneID" id="69116910"/>
<dbReference type="GO" id="GO:0016020">
    <property type="term" value="C:membrane"/>
    <property type="evidence" value="ECO:0007669"/>
    <property type="project" value="UniProtKB-SubCell"/>
</dbReference>
<evidence type="ECO:0000256" key="3">
    <source>
        <dbReference type="ARBA" id="ARBA00022989"/>
    </source>
</evidence>
<dbReference type="AlphaFoldDB" id="A0ABD5NDL6"/>
<dbReference type="Pfam" id="PF01956">
    <property type="entry name" value="EMC3_TMCO1"/>
    <property type="match status" value="1"/>
</dbReference>
<dbReference type="PANTHER" id="PTHR42198">
    <property type="entry name" value="INTEGRAL MEMBRANE PROTEIN"/>
    <property type="match status" value="1"/>
</dbReference>
<gene>
    <name evidence="8" type="ORF">ACFOKC_05455</name>
</gene>
<evidence type="ECO:0000256" key="7">
    <source>
        <dbReference type="SAM" id="Phobius"/>
    </source>
</evidence>
<organism evidence="8 9">
    <name type="scientific">Halobacterium litoreum</name>
    <dbReference type="NCBI Taxonomy" id="2039234"/>
    <lineage>
        <taxon>Archaea</taxon>
        <taxon>Methanobacteriati</taxon>
        <taxon>Methanobacteriota</taxon>
        <taxon>Stenosarchaea group</taxon>
        <taxon>Halobacteria</taxon>
        <taxon>Halobacteriales</taxon>
        <taxon>Halobacteriaceae</taxon>
        <taxon>Halobacterium</taxon>
    </lineage>
</organism>
<evidence type="ECO:0000313" key="8">
    <source>
        <dbReference type="EMBL" id="MFC3477166.1"/>
    </source>
</evidence>
<sequence length="292" mass="32904">MARTAEKVRSLVREDPEMATILDDLLAHDGEIRWRDVKDDVSSGQWGRLLEKDILVEADEGFEFADPEGVEQGLEPDEERGDDEDAPESTSWSTWDKLAGVGAVGAMIGYSVQPIKEAVGGAVELLVGPLDAMLPFYAVVMVLAVLTGLYSTLLQANLTDMEKMSKYQERAKDLQDRMQDAKDRGDEAEIERLREEQMEAFGDQAGMLKEQFRPMVWIMLLTIPVFLWMYWKLGSGQVPDEELNMVLPLMGDVNLKSGRALVFPTWVIWYMLCSFSFSNIIRKALNIQTTPT</sequence>
<dbReference type="SMART" id="SM01415">
    <property type="entry name" value="DUF106"/>
    <property type="match status" value="1"/>
</dbReference>
<comment type="subcellular location">
    <subcellularLocation>
        <location evidence="1">Membrane</location>
        <topology evidence="1">Multi-pass membrane protein</topology>
    </subcellularLocation>
</comment>
<evidence type="ECO:0000256" key="2">
    <source>
        <dbReference type="ARBA" id="ARBA00022692"/>
    </source>
</evidence>
<feature type="transmembrane region" description="Helical" evidence="7">
    <location>
        <begin position="260"/>
        <end position="281"/>
    </location>
</feature>
<protein>
    <submittedName>
        <fullName evidence="8">DUF106 domain-containing protein</fullName>
    </submittedName>
</protein>
<dbReference type="Proteomes" id="UP001595660">
    <property type="component" value="Unassembled WGS sequence"/>
</dbReference>
<proteinExistence type="predicted"/>
<dbReference type="EMBL" id="JBHRWN010000002">
    <property type="protein sequence ID" value="MFC3477166.1"/>
    <property type="molecule type" value="Genomic_DNA"/>
</dbReference>
<keyword evidence="2 7" id="KW-0812">Transmembrane</keyword>
<feature type="compositionally biased region" description="Acidic residues" evidence="6">
    <location>
        <begin position="66"/>
        <end position="87"/>
    </location>
</feature>
<evidence type="ECO:0000256" key="1">
    <source>
        <dbReference type="ARBA" id="ARBA00004141"/>
    </source>
</evidence>
<feature type="transmembrane region" description="Helical" evidence="7">
    <location>
        <begin position="214"/>
        <end position="231"/>
    </location>
</feature>
<dbReference type="InterPro" id="IPR002809">
    <property type="entry name" value="EMC3/TMCO1"/>
</dbReference>
<evidence type="ECO:0000256" key="4">
    <source>
        <dbReference type="ARBA" id="ARBA00023136"/>
    </source>
</evidence>
<keyword evidence="5" id="KW-0175">Coiled coil</keyword>